<evidence type="ECO:0000256" key="2">
    <source>
        <dbReference type="ARBA" id="ARBA00004236"/>
    </source>
</evidence>
<keyword evidence="4" id="KW-0812">Transmembrane</keyword>
<dbReference type="RefSeq" id="WP_238275217.1">
    <property type="nucleotide sequence ID" value="NZ_BPQR01000030.1"/>
</dbReference>
<accession>A0ABQ4SVF5</accession>
<protein>
    <recommendedName>
        <fullName evidence="8">Regulator of SigK</fullName>
    </recommendedName>
    <alternativeName>
        <fullName evidence="7">Sigma-K anti-sigma factor RskA</fullName>
    </alternativeName>
</protein>
<gene>
    <name evidence="10" type="ORF">AOPFMNJM_1810</name>
</gene>
<evidence type="ECO:0000313" key="10">
    <source>
        <dbReference type="EMBL" id="GJE06490.1"/>
    </source>
</evidence>
<evidence type="ECO:0000313" key="11">
    <source>
        <dbReference type="Proteomes" id="UP001055102"/>
    </source>
</evidence>
<dbReference type="Pfam" id="PF10099">
    <property type="entry name" value="RskA_C"/>
    <property type="match status" value="1"/>
</dbReference>
<reference evidence="10" key="1">
    <citation type="journal article" date="2021" name="Front. Microbiol.">
        <title>Comprehensive Comparative Genomics and Phenotyping of Methylobacterium Species.</title>
        <authorList>
            <person name="Alessa O."/>
            <person name="Ogura Y."/>
            <person name="Fujitani Y."/>
            <person name="Takami H."/>
            <person name="Hayashi T."/>
            <person name="Sahin N."/>
            <person name="Tani A."/>
        </authorList>
    </citation>
    <scope>NUCLEOTIDE SEQUENCE</scope>
    <source>
        <strain evidence="10">LMG 23639</strain>
    </source>
</reference>
<comment type="subcellular location">
    <subcellularLocation>
        <location evidence="2">Cell membrane</location>
    </subcellularLocation>
    <subcellularLocation>
        <location evidence="1">Membrane</location>
        <topology evidence="1">Single-pass membrane protein</topology>
    </subcellularLocation>
</comment>
<keyword evidence="6" id="KW-0472">Membrane</keyword>
<dbReference type="PANTHER" id="PTHR37461:SF1">
    <property type="entry name" value="ANTI-SIGMA-K FACTOR RSKA"/>
    <property type="match status" value="1"/>
</dbReference>
<evidence type="ECO:0000256" key="8">
    <source>
        <dbReference type="ARBA" id="ARBA00030803"/>
    </source>
</evidence>
<evidence type="ECO:0000256" key="7">
    <source>
        <dbReference type="ARBA" id="ARBA00029829"/>
    </source>
</evidence>
<dbReference type="PANTHER" id="PTHR37461">
    <property type="entry name" value="ANTI-SIGMA-K FACTOR RSKA"/>
    <property type="match status" value="1"/>
</dbReference>
<evidence type="ECO:0000256" key="5">
    <source>
        <dbReference type="ARBA" id="ARBA00022989"/>
    </source>
</evidence>
<feature type="domain" description="Anti-sigma K factor RskA C-terminal" evidence="9">
    <location>
        <begin position="107"/>
        <end position="229"/>
    </location>
</feature>
<dbReference type="Proteomes" id="UP001055102">
    <property type="component" value="Unassembled WGS sequence"/>
</dbReference>
<dbReference type="Gene3D" id="1.10.10.1320">
    <property type="entry name" value="Anti-sigma factor, zinc-finger domain"/>
    <property type="match status" value="1"/>
</dbReference>
<keyword evidence="11" id="KW-1185">Reference proteome</keyword>
<reference evidence="10" key="2">
    <citation type="submission" date="2021-08" db="EMBL/GenBank/DDBJ databases">
        <authorList>
            <person name="Tani A."/>
            <person name="Ola A."/>
            <person name="Ogura Y."/>
            <person name="Katsura K."/>
            <person name="Hayashi T."/>
        </authorList>
    </citation>
    <scope>NUCLEOTIDE SEQUENCE</scope>
    <source>
        <strain evidence="10">LMG 23639</strain>
    </source>
</reference>
<evidence type="ECO:0000256" key="1">
    <source>
        <dbReference type="ARBA" id="ARBA00004167"/>
    </source>
</evidence>
<proteinExistence type="predicted"/>
<evidence type="ECO:0000256" key="6">
    <source>
        <dbReference type="ARBA" id="ARBA00023136"/>
    </source>
</evidence>
<evidence type="ECO:0000259" key="9">
    <source>
        <dbReference type="Pfam" id="PF10099"/>
    </source>
</evidence>
<name>A0ABQ4SVF5_9HYPH</name>
<dbReference type="InterPro" id="IPR051474">
    <property type="entry name" value="Anti-sigma-K/W_factor"/>
</dbReference>
<evidence type="ECO:0000256" key="3">
    <source>
        <dbReference type="ARBA" id="ARBA00022475"/>
    </source>
</evidence>
<comment type="caution">
    <text evidence="10">The sequence shown here is derived from an EMBL/GenBank/DDBJ whole genome shotgun (WGS) entry which is preliminary data.</text>
</comment>
<dbReference type="InterPro" id="IPR041916">
    <property type="entry name" value="Anti_sigma_zinc_sf"/>
</dbReference>
<keyword evidence="5" id="KW-1133">Transmembrane helix</keyword>
<keyword evidence="3" id="KW-1003">Cell membrane</keyword>
<organism evidence="10 11">
    <name type="scientific">Methylobacterium jeotgali</name>
    <dbReference type="NCBI Taxonomy" id="381630"/>
    <lineage>
        <taxon>Bacteria</taxon>
        <taxon>Pseudomonadati</taxon>
        <taxon>Pseudomonadota</taxon>
        <taxon>Alphaproteobacteria</taxon>
        <taxon>Hyphomicrobiales</taxon>
        <taxon>Methylobacteriaceae</taxon>
        <taxon>Methylobacterium</taxon>
    </lineage>
</organism>
<sequence length="238" mass="24266">MSDPDDLAAAEYVLGTLSPEERASFVRRLAADPHARAEVRAWEARLTPLAEAVPAADPPSGVWDRIAAALAASPVPAPMPAPMPANDNRVAALSRQVRTWRLAAFASAIAAACLAITLGLDLARRPETGGARYVAVVTPAGEAPALIVSLDTATGSVQVRPVAATAPAGRALQLWFVGAEGGPKPMGVIGSEAERMSLPVGTARGGEGSFAVSVEPPGGSPTGLPTGPVIYSGKLIRE</sequence>
<dbReference type="EMBL" id="BPQR01000030">
    <property type="protein sequence ID" value="GJE06490.1"/>
    <property type="molecule type" value="Genomic_DNA"/>
</dbReference>
<dbReference type="InterPro" id="IPR018764">
    <property type="entry name" value="RskA_C"/>
</dbReference>
<evidence type="ECO:0000256" key="4">
    <source>
        <dbReference type="ARBA" id="ARBA00022692"/>
    </source>
</evidence>